<dbReference type="InterPro" id="IPR009057">
    <property type="entry name" value="Homeodomain-like_sf"/>
</dbReference>
<evidence type="ECO:0000313" key="6">
    <source>
        <dbReference type="EMBL" id="SOE18530.1"/>
    </source>
</evidence>
<protein>
    <submittedName>
        <fullName evidence="6">TetR family transcriptional regulator</fullName>
    </submittedName>
</protein>
<dbReference type="Pfam" id="PF00440">
    <property type="entry name" value="TetR_N"/>
    <property type="match status" value="1"/>
</dbReference>
<dbReference type="Gene3D" id="1.10.357.10">
    <property type="entry name" value="Tetracycline Repressor, domain 2"/>
    <property type="match status" value="1"/>
</dbReference>
<dbReference type="PRINTS" id="PR00455">
    <property type="entry name" value="HTHTETR"/>
</dbReference>
<dbReference type="InterPro" id="IPR050109">
    <property type="entry name" value="HTH-type_TetR-like_transc_reg"/>
</dbReference>
<dbReference type="SUPFAM" id="SSF46689">
    <property type="entry name" value="Homeodomain-like"/>
    <property type="match status" value="1"/>
</dbReference>
<keyword evidence="2 4" id="KW-0238">DNA-binding</keyword>
<dbReference type="EMBL" id="OCPC01000005">
    <property type="protein sequence ID" value="SOE18530.1"/>
    <property type="molecule type" value="Genomic_DNA"/>
</dbReference>
<sequence length="202" mass="22928">MVRQQEKNMTATDTHERILEVARQLLSEGGVSAITFDGIARKIGHSKQAVLYWYPNKRALLTGLLFPWFQLEVDCALDAIAPESVRNKVISKFVHTIASFHLQDIERFRMMYLLPQLEKSRLASELLKPDMRLHEATSRLYTVLAAKFGDGSKENRMEAFNLHASVLGLITMIALTEAVNDPLKHSHEDLVRNLANQLSSRT</sequence>
<name>A0A286IEI7_9HYPH</name>
<proteinExistence type="predicted"/>
<keyword evidence="1" id="KW-0805">Transcription regulation</keyword>
<organism evidence="6 7">
    <name type="scientific">Hoeflea halophila</name>
    <dbReference type="NCBI Taxonomy" id="714899"/>
    <lineage>
        <taxon>Bacteria</taxon>
        <taxon>Pseudomonadati</taxon>
        <taxon>Pseudomonadota</taxon>
        <taxon>Alphaproteobacteria</taxon>
        <taxon>Hyphomicrobiales</taxon>
        <taxon>Rhizobiaceae</taxon>
        <taxon>Hoeflea</taxon>
    </lineage>
</organism>
<accession>A0A286IEI7</accession>
<dbReference type="GO" id="GO:0000976">
    <property type="term" value="F:transcription cis-regulatory region binding"/>
    <property type="evidence" value="ECO:0007669"/>
    <property type="project" value="TreeGrafter"/>
</dbReference>
<dbReference type="PANTHER" id="PTHR30055">
    <property type="entry name" value="HTH-TYPE TRANSCRIPTIONAL REGULATOR RUTR"/>
    <property type="match status" value="1"/>
</dbReference>
<reference evidence="7" key="1">
    <citation type="submission" date="2017-08" db="EMBL/GenBank/DDBJ databases">
        <authorList>
            <person name="Varghese N."/>
            <person name="Submissions S."/>
        </authorList>
    </citation>
    <scope>NUCLEOTIDE SEQUENCE [LARGE SCALE GENOMIC DNA]</scope>
    <source>
        <strain evidence="7">KCTC 23107</strain>
    </source>
</reference>
<dbReference type="InterPro" id="IPR001647">
    <property type="entry name" value="HTH_TetR"/>
</dbReference>
<feature type="DNA-binding region" description="H-T-H motif" evidence="4">
    <location>
        <begin position="35"/>
        <end position="54"/>
    </location>
</feature>
<gene>
    <name evidence="6" type="ORF">SAMN05877838_3458</name>
</gene>
<dbReference type="Proteomes" id="UP000219465">
    <property type="component" value="Unassembled WGS sequence"/>
</dbReference>
<feature type="domain" description="HTH tetR-type" evidence="5">
    <location>
        <begin position="12"/>
        <end position="72"/>
    </location>
</feature>
<keyword evidence="7" id="KW-1185">Reference proteome</keyword>
<evidence type="ECO:0000256" key="1">
    <source>
        <dbReference type="ARBA" id="ARBA00023015"/>
    </source>
</evidence>
<evidence type="ECO:0000256" key="3">
    <source>
        <dbReference type="ARBA" id="ARBA00023163"/>
    </source>
</evidence>
<keyword evidence="3" id="KW-0804">Transcription</keyword>
<evidence type="ECO:0000256" key="2">
    <source>
        <dbReference type="ARBA" id="ARBA00023125"/>
    </source>
</evidence>
<evidence type="ECO:0000259" key="5">
    <source>
        <dbReference type="PROSITE" id="PS50977"/>
    </source>
</evidence>
<dbReference type="PANTHER" id="PTHR30055:SF234">
    <property type="entry name" value="HTH-TYPE TRANSCRIPTIONAL REGULATOR BETI"/>
    <property type="match status" value="1"/>
</dbReference>
<evidence type="ECO:0000256" key="4">
    <source>
        <dbReference type="PROSITE-ProRule" id="PRU00335"/>
    </source>
</evidence>
<dbReference type="GO" id="GO:0003700">
    <property type="term" value="F:DNA-binding transcription factor activity"/>
    <property type="evidence" value="ECO:0007669"/>
    <property type="project" value="TreeGrafter"/>
</dbReference>
<evidence type="ECO:0000313" key="7">
    <source>
        <dbReference type="Proteomes" id="UP000219465"/>
    </source>
</evidence>
<dbReference type="PROSITE" id="PS50977">
    <property type="entry name" value="HTH_TETR_2"/>
    <property type="match status" value="1"/>
</dbReference>
<dbReference type="AlphaFoldDB" id="A0A286IEI7"/>